<keyword evidence="4" id="KW-1185">Reference proteome</keyword>
<dbReference type="InterPro" id="IPR025661">
    <property type="entry name" value="Pept_asp_AS"/>
</dbReference>
<comment type="similarity">
    <text evidence="1">Belongs to the peptidase C1 family.</text>
</comment>
<evidence type="ECO:0000259" key="2">
    <source>
        <dbReference type="Pfam" id="PF00112"/>
    </source>
</evidence>
<evidence type="ECO:0000313" key="4">
    <source>
        <dbReference type="Proteomes" id="UP001153709"/>
    </source>
</evidence>
<evidence type="ECO:0000256" key="1">
    <source>
        <dbReference type="ARBA" id="ARBA00008455"/>
    </source>
</evidence>
<dbReference type="EMBL" id="OU898284">
    <property type="protein sequence ID" value="CAG9840526.1"/>
    <property type="molecule type" value="Genomic_DNA"/>
</dbReference>
<dbReference type="PANTHER" id="PTHR12411">
    <property type="entry name" value="CYSTEINE PROTEASE FAMILY C1-RELATED"/>
    <property type="match status" value="1"/>
</dbReference>
<dbReference type="InterPro" id="IPR013128">
    <property type="entry name" value="Peptidase_C1A"/>
</dbReference>
<dbReference type="SUPFAM" id="SSF54001">
    <property type="entry name" value="Cysteine proteinases"/>
    <property type="match status" value="1"/>
</dbReference>
<dbReference type="PROSITE" id="PS00640">
    <property type="entry name" value="THIOL_PROTEASE_ASN"/>
    <property type="match status" value="1"/>
</dbReference>
<gene>
    <name evidence="3" type="ORF">DIABBA_LOCUS13161</name>
</gene>
<reference evidence="3" key="1">
    <citation type="submission" date="2022-01" db="EMBL/GenBank/DDBJ databases">
        <authorList>
            <person name="King R."/>
        </authorList>
    </citation>
    <scope>NUCLEOTIDE SEQUENCE</scope>
</reference>
<accession>A0A9N9T7U1</accession>
<dbReference type="InterPro" id="IPR000668">
    <property type="entry name" value="Peptidase_C1A_C"/>
</dbReference>
<dbReference type="Proteomes" id="UP001153709">
    <property type="component" value="Chromosome 9"/>
</dbReference>
<protein>
    <recommendedName>
        <fullName evidence="2">Peptidase C1A papain C-terminal domain-containing protein</fullName>
    </recommendedName>
</protein>
<dbReference type="GO" id="GO:0006508">
    <property type="term" value="P:proteolysis"/>
    <property type="evidence" value="ECO:0007669"/>
    <property type="project" value="InterPro"/>
</dbReference>
<evidence type="ECO:0000313" key="3">
    <source>
        <dbReference type="EMBL" id="CAG9840526.1"/>
    </source>
</evidence>
<sequence>MDLFQEKIGPVSVAVGVNHWMHYTDGIFNKTDCGPHSHAVVAVGYTDEYILLKNSWGSSWGENGYIRIARGSNICGTNDYGFYPIL</sequence>
<dbReference type="GO" id="GO:0008234">
    <property type="term" value="F:cysteine-type peptidase activity"/>
    <property type="evidence" value="ECO:0007669"/>
    <property type="project" value="InterPro"/>
</dbReference>
<dbReference type="Pfam" id="PF00112">
    <property type="entry name" value="Peptidase_C1"/>
    <property type="match status" value="1"/>
</dbReference>
<dbReference type="AlphaFoldDB" id="A0A9N9T7U1"/>
<name>A0A9N9T7U1_DIABA</name>
<organism evidence="3 4">
    <name type="scientific">Diabrotica balteata</name>
    <name type="common">Banded cucumber beetle</name>
    <dbReference type="NCBI Taxonomy" id="107213"/>
    <lineage>
        <taxon>Eukaryota</taxon>
        <taxon>Metazoa</taxon>
        <taxon>Ecdysozoa</taxon>
        <taxon>Arthropoda</taxon>
        <taxon>Hexapoda</taxon>
        <taxon>Insecta</taxon>
        <taxon>Pterygota</taxon>
        <taxon>Neoptera</taxon>
        <taxon>Endopterygota</taxon>
        <taxon>Coleoptera</taxon>
        <taxon>Polyphaga</taxon>
        <taxon>Cucujiformia</taxon>
        <taxon>Chrysomeloidea</taxon>
        <taxon>Chrysomelidae</taxon>
        <taxon>Galerucinae</taxon>
        <taxon>Diabroticina</taxon>
        <taxon>Diabroticites</taxon>
        <taxon>Diabrotica</taxon>
    </lineage>
</organism>
<dbReference type="Gene3D" id="3.90.70.10">
    <property type="entry name" value="Cysteine proteinases"/>
    <property type="match status" value="1"/>
</dbReference>
<dbReference type="InterPro" id="IPR038765">
    <property type="entry name" value="Papain-like_cys_pep_sf"/>
</dbReference>
<feature type="domain" description="Peptidase C1A papain C-terminal" evidence="2">
    <location>
        <begin position="7"/>
        <end position="85"/>
    </location>
</feature>
<dbReference type="OrthoDB" id="498368at2759"/>
<proteinExistence type="inferred from homology"/>